<feature type="chain" id="PRO_5025562004" evidence="2">
    <location>
        <begin position="21"/>
        <end position="97"/>
    </location>
</feature>
<organism evidence="3 4">
    <name type="scientific">Caenorhabditis remanei</name>
    <name type="common">Caenorhabditis vulgaris</name>
    <dbReference type="NCBI Taxonomy" id="31234"/>
    <lineage>
        <taxon>Eukaryota</taxon>
        <taxon>Metazoa</taxon>
        <taxon>Ecdysozoa</taxon>
        <taxon>Nematoda</taxon>
        <taxon>Chromadorea</taxon>
        <taxon>Rhabditida</taxon>
        <taxon>Rhabditina</taxon>
        <taxon>Rhabditomorpha</taxon>
        <taxon>Rhabditoidea</taxon>
        <taxon>Rhabditidae</taxon>
        <taxon>Peloderinae</taxon>
        <taxon>Caenorhabditis</taxon>
    </lineage>
</organism>
<dbReference type="RefSeq" id="XP_003096898.2">
    <property type="nucleotide sequence ID" value="XM_003096850.2"/>
</dbReference>
<proteinExistence type="predicted"/>
<feature type="compositionally biased region" description="Basic and acidic residues" evidence="1">
    <location>
        <begin position="70"/>
        <end position="97"/>
    </location>
</feature>
<dbReference type="GeneID" id="9827834"/>
<feature type="compositionally biased region" description="Basic residues" evidence="1">
    <location>
        <begin position="41"/>
        <end position="56"/>
    </location>
</feature>
<evidence type="ECO:0000256" key="2">
    <source>
        <dbReference type="SAM" id="SignalP"/>
    </source>
</evidence>
<gene>
    <name evidence="3" type="ORF">GCK72_013770</name>
</gene>
<keyword evidence="2" id="KW-0732">Signal</keyword>
<evidence type="ECO:0000313" key="4">
    <source>
        <dbReference type="Proteomes" id="UP000483820"/>
    </source>
</evidence>
<dbReference type="KEGG" id="crq:GCK72_013770"/>
<feature type="region of interest" description="Disordered" evidence="1">
    <location>
        <begin position="23"/>
        <end position="97"/>
    </location>
</feature>
<dbReference type="CTD" id="9827834"/>
<evidence type="ECO:0000256" key="1">
    <source>
        <dbReference type="SAM" id="MobiDB-lite"/>
    </source>
</evidence>
<dbReference type="EMBL" id="WUAV01000004">
    <property type="protein sequence ID" value="KAF1757315.1"/>
    <property type="molecule type" value="Genomic_DNA"/>
</dbReference>
<reference evidence="3 4" key="1">
    <citation type="submission" date="2019-12" db="EMBL/GenBank/DDBJ databases">
        <title>Chromosome-level assembly of the Caenorhabditis remanei genome.</title>
        <authorList>
            <person name="Teterina A.A."/>
            <person name="Willis J.H."/>
            <person name="Phillips P.C."/>
        </authorList>
    </citation>
    <scope>NUCLEOTIDE SEQUENCE [LARGE SCALE GENOMIC DNA]</scope>
    <source>
        <strain evidence="3 4">PX506</strain>
        <tissue evidence="3">Whole organism</tissue>
    </source>
</reference>
<dbReference type="Proteomes" id="UP000483820">
    <property type="component" value="Chromosome IV"/>
</dbReference>
<feature type="signal peptide" evidence="2">
    <location>
        <begin position="1"/>
        <end position="20"/>
    </location>
</feature>
<accession>A0A6A5GS05</accession>
<name>A0A6A5GS05_CAERE</name>
<dbReference type="AlphaFoldDB" id="A0A6A5GS05"/>
<feature type="compositionally biased region" description="Basic and acidic residues" evidence="1">
    <location>
        <begin position="23"/>
        <end position="33"/>
    </location>
</feature>
<comment type="caution">
    <text evidence="3">The sequence shown here is derived from an EMBL/GenBank/DDBJ whole genome shotgun (WGS) entry which is preliminary data.</text>
</comment>
<protein>
    <submittedName>
        <fullName evidence="3">Uncharacterized protein</fullName>
    </submittedName>
</protein>
<sequence length="97" mass="11628">MIWSATFILAFIRLWHKSHRDLTEERNKWEEQQRVPSNRVRERRIIRRRRRRRRRTSSTTESSTAVTPSDSRESTGSDGDISRDVLHPETQKLLKNA</sequence>
<evidence type="ECO:0000313" key="3">
    <source>
        <dbReference type="EMBL" id="KAF1757315.1"/>
    </source>
</evidence>